<dbReference type="EMBL" id="CACTIH010005518">
    <property type="protein sequence ID" value="CAA2996195.1"/>
    <property type="molecule type" value="Genomic_DNA"/>
</dbReference>
<dbReference type="GO" id="GO:0004806">
    <property type="term" value="F:triacylglycerol lipase activity"/>
    <property type="evidence" value="ECO:0007669"/>
    <property type="project" value="InterPro"/>
</dbReference>
<dbReference type="InterPro" id="IPR029058">
    <property type="entry name" value="AB_hydrolase_fold"/>
</dbReference>
<feature type="domain" description="Fungal lipase-type" evidence="3">
    <location>
        <begin position="201"/>
        <end position="360"/>
    </location>
</feature>
<keyword evidence="2" id="KW-0472">Membrane</keyword>
<dbReference type="PANTHER" id="PTHR46086">
    <property type="entry name" value="ALPHA/BETA-HYDROLASES SUPERFAMILY PROTEIN"/>
    <property type="match status" value="1"/>
</dbReference>
<evidence type="ECO:0000256" key="2">
    <source>
        <dbReference type="SAM" id="Phobius"/>
    </source>
</evidence>
<feature type="transmembrane region" description="Helical" evidence="2">
    <location>
        <begin position="282"/>
        <end position="303"/>
    </location>
</feature>
<evidence type="ECO:0000256" key="1">
    <source>
        <dbReference type="ARBA" id="ARBA00022801"/>
    </source>
</evidence>
<dbReference type="Pfam" id="PF01764">
    <property type="entry name" value="Lipase_3"/>
    <property type="match status" value="1"/>
</dbReference>
<evidence type="ECO:0000313" key="4">
    <source>
        <dbReference type="EMBL" id="CAA2996195.1"/>
    </source>
</evidence>
<keyword evidence="1" id="KW-0378">Hydrolase</keyword>
<keyword evidence="2" id="KW-1133">Transmembrane helix</keyword>
<dbReference type="AlphaFoldDB" id="A0A8S0SWS2"/>
<dbReference type="SUPFAM" id="SSF53474">
    <property type="entry name" value="alpha/beta-Hydrolases"/>
    <property type="match status" value="1"/>
</dbReference>
<sequence>MADENFCKDYLVLKPEEASPLDCIRILYSSALQKRNFFNAPEEATVRGFRHRWIIFVSVVMQKLFLWLKGPVAKIGSLLELWLNYPSCNGGYCTLFLNLLTGRLVRPDNSSPNFRSIVGNLDTRVELDGSIKNGDNRYIPSLAMMASKLSYENKAFVQNVIRDKWQMKFMEFYNFWNDYEEMDTAQAIMFEDTSTGNNLIVVAFRGTGPFDTNAWRTDVDISWYEFPGIGKIHGGFLKALGLQKNEGWPEKIQLNSNQKLFAYYTIREHLKTLIHDNKNAKFILTGHSLGGALAILFVAILTMHGEEMLLDRLEGVYTFGQPRVGNKQFGDYMKEKLREFKVKYLRYVYCNDIVPRLPYDDKTFLFKHFGACLYFNSCYKGQVSFDFLY</sequence>
<evidence type="ECO:0000259" key="3">
    <source>
        <dbReference type="Pfam" id="PF01764"/>
    </source>
</evidence>
<keyword evidence="5" id="KW-1185">Reference proteome</keyword>
<dbReference type="CDD" id="cd00519">
    <property type="entry name" value="Lipase_3"/>
    <property type="match status" value="1"/>
</dbReference>
<dbReference type="PANTHER" id="PTHR46086:SF4">
    <property type="entry name" value="ALPHA_BETA-HYDROLASES SUPERFAMILY PROTEIN"/>
    <property type="match status" value="1"/>
</dbReference>
<keyword evidence="2" id="KW-0812">Transmembrane</keyword>
<evidence type="ECO:0000313" key="5">
    <source>
        <dbReference type="Proteomes" id="UP000594638"/>
    </source>
</evidence>
<dbReference type="Proteomes" id="UP000594638">
    <property type="component" value="Unassembled WGS sequence"/>
</dbReference>
<name>A0A8S0SWS2_OLEEU</name>
<dbReference type="Gramene" id="OE9A113214T2">
    <property type="protein sequence ID" value="OE9A113214C2"/>
    <property type="gene ID" value="OE9A113214"/>
</dbReference>
<dbReference type="Gene3D" id="3.40.50.1820">
    <property type="entry name" value="alpha/beta hydrolase"/>
    <property type="match status" value="1"/>
</dbReference>
<gene>
    <name evidence="4" type="ORF">OLEA9_A113214</name>
</gene>
<proteinExistence type="predicted"/>
<comment type="caution">
    <text evidence="4">The sequence shown here is derived from an EMBL/GenBank/DDBJ whole genome shotgun (WGS) entry which is preliminary data.</text>
</comment>
<dbReference type="OrthoDB" id="438440at2759"/>
<dbReference type="InterPro" id="IPR044819">
    <property type="entry name" value="OBL-like"/>
</dbReference>
<protein>
    <submittedName>
        <fullName evidence="4">Feruloyl esterase A</fullName>
    </submittedName>
</protein>
<reference evidence="4 5" key="1">
    <citation type="submission" date="2019-12" db="EMBL/GenBank/DDBJ databases">
        <authorList>
            <person name="Alioto T."/>
            <person name="Alioto T."/>
            <person name="Gomez Garrido J."/>
        </authorList>
    </citation>
    <scope>NUCLEOTIDE SEQUENCE [LARGE SCALE GENOMIC DNA]</scope>
</reference>
<accession>A0A8S0SWS2</accession>
<dbReference type="GO" id="GO:0006629">
    <property type="term" value="P:lipid metabolic process"/>
    <property type="evidence" value="ECO:0007669"/>
    <property type="project" value="InterPro"/>
</dbReference>
<dbReference type="InterPro" id="IPR002921">
    <property type="entry name" value="Fungal_lipase-type"/>
</dbReference>
<organism evidence="4 5">
    <name type="scientific">Olea europaea subsp. europaea</name>
    <dbReference type="NCBI Taxonomy" id="158383"/>
    <lineage>
        <taxon>Eukaryota</taxon>
        <taxon>Viridiplantae</taxon>
        <taxon>Streptophyta</taxon>
        <taxon>Embryophyta</taxon>
        <taxon>Tracheophyta</taxon>
        <taxon>Spermatophyta</taxon>
        <taxon>Magnoliopsida</taxon>
        <taxon>eudicotyledons</taxon>
        <taxon>Gunneridae</taxon>
        <taxon>Pentapetalae</taxon>
        <taxon>asterids</taxon>
        <taxon>lamiids</taxon>
        <taxon>Lamiales</taxon>
        <taxon>Oleaceae</taxon>
        <taxon>Oleeae</taxon>
        <taxon>Olea</taxon>
    </lineage>
</organism>